<feature type="transmembrane region" description="Helical" evidence="6">
    <location>
        <begin position="378"/>
        <end position="396"/>
    </location>
</feature>
<feature type="transmembrane region" description="Helical" evidence="6">
    <location>
        <begin position="284"/>
        <end position="305"/>
    </location>
</feature>
<dbReference type="Pfam" id="PF07690">
    <property type="entry name" value="MFS_1"/>
    <property type="match status" value="1"/>
</dbReference>
<reference evidence="7 8" key="1">
    <citation type="submission" date="2015-11" db="EMBL/GenBank/DDBJ databases">
        <authorList>
            <person name="Sahl J."/>
            <person name="Wagner D."/>
            <person name="Keim P."/>
        </authorList>
    </citation>
    <scope>NUCLEOTIDE SEQUENCE [LARGE SCALE GENOMIC DNA]</scope>
    <source>
        <strain evidence="7 8">BDU18</strain>
    </source>
</reference>
<feature type="transmembrane region" description="Helical" evidence="6">
    <location>
        <begin position="77"/>
        <end position="97"/>
    </location>
</feature>
<evidence type="ECO:0000313" key="8">
    <source>
        <dbReference type="Proteomes" id="UP000070255"/>
    </source>
</evidence>
<gene>
    <name evidence="7" type="ORF">WS72_25850</name>
</gene>
<keyword evidence="2" id="KW-1003">Cell membrane</keyword>
<evidence type="ECO:0000256" key="1">
    <source>
        <dbReference type="ARBA" id="ARBA00004651"/>
    </source>
</evidence>
<proteinExistence type="predicted"/>
<protein>
    <recommendedName>
        <fullName evidence="9">MFS transporter</fullName>
    </recommendedName>
</protein>
<feature type="transmembrane region" description="Helical" evidence="6">
    <location>
        <begin position="248"/>
        <end position="272"/>
    </location>
</feature>
<evidence type="ECO:0000256" key="5">
    <source>
        <dbReference type="ARBA" id="ARBA00023136"/>
    </source>
</evidence>
<dbReference type="Proteomes" id="UP000070255">
    <property type="component" value="Unassembled WGS sequence"/>
</dbReference>
<comment type="subcellular location">
    <subcellularLocation>
        <location evidence="1">Cell membrane</location>
        <topology evidence="1">Multi-pass membrane protein</topology>
    </subcellularLocation>
</comment>
<dbReference type="PANTHER" id="PTHR23513:SF11">
    <property type="entry name" value="STAPHYLOFERRIN A TRANSPORTER"/>
    <property type="match status" value="1"/>
</dbReference>
<dbReference type="PANTHER" id="PTHR23513">
    <property type="entry name" value="INTEGRAL MEMBRANE EFFLUX PROTEIN-RELATED"/>
    <property type="match status" value="1"/>
</dbReference>
<feature type="transmembrane region" description="Helical" evidence="6">
    <location>
        <begin position="48"/>
        <end position="70"/>
    </location>
</feature>
<comment type="caution">
    <text evidence="7">The sequence shown here is derived from an EMBL/GenBank/DDBJ whole genome shotgun (WGS) entry which is preliminary data.</text>
</comment>
<sequence length="412" mass="43384">MRSTIALFSVRGYPPFFFGRIFNSIAVWVDFTLIFSLMSFHYHANTSMLGLTAALYGLPGLLVGPFIGALADRKSPALIMVISALARLVTSLGLAFAPNESVFVAWVLIKGISNLGTIPAEQIVIRRLLSDEQIVSTVALTSVVDQCTKILSPLLGAGLSFALHSRGGFALTACLAIASAVCAIVVAQTVGWRDVARQAQRRYPDFKLVRRVLAEHPALATSLGLMLTFSAILGMYDSIVVVLLRDHGLPAAAFGTIVSFTAIGAISCATLLKKVLARISEAKSMAAFLAGFSGTVVVAGLLALLTTNLNLVVLCALWYVNGFCYGGGVMCYSISMQREAPRDALGVFSTSGRSLQLAALVIGPVIGAWIALRFGLATTFIGSGTFGLAAAAYAMLTCTDVLSRTQAGSTPD</sequence>
<accession>A0ABR5T4Z5</accession>
<dbReference type="Gene3D" id="1.20.1250.20">
    <property type="entry name" value="MFS general substrate transporter like domains"/>
    <property type="match status" value="1"/>
</dbReference>
<feature type="transmembrane region" description="Helical" evidence="6">
    <location>
        <begin position="21"/>
        <end position="42"/>
    </location>
</feature>
<keyword evidence="8" id="KW-1185">Reference proteome</keyword>
<feature type="transmembrane region" description="Helical" evidence="6">
    <location>
        <begin position="213"/>
        <end position="236"/>
    </location>
</feature>
<dbReference type="SUPFAM" id="SSF103473">
    <property type="entry name" value="MFS general substrate transporter"/>
    <property type="match status" value="1"/>
</dbReference>
<dbReference type="RefSeq" id="WP_059645659.1">
    <property type="nucleotide sequence ID" value="NZ_CP013425.1"/>
</dbReference>
<evidence type="ECO:0000256" key="3">
    <source>
        <dbReference type="ARBA" id="ARBA00022692"/>
    </source>
</evidence>
<evidence type="ECO:0000256" key="2">
    <source>
        <dbReference type="ARBA" id="ARBA00022475"/>
    </source>
</evidence>
<feature type="transmembrane region" description="Helical" evidence="6">
    <location>
        <begin position="311"/>
        <end position="334"/>
    </location>
</feature>
<organism evidence="7 8">
    <name type="scientific">Burkholderia savannae</name>
    <dbReference type="NCBI Taxonomy" id="1637837"/>
    <lineage>
        <taxon>Bacteria</taxon>
        <taxon>Pseudomonadati</taxon>
        <taxon>Pseudomonadota</taxon>
        <taxon>Betaproteobacteria</taxon>
        <taxon>Burkholderiales</taxon>
        <taxon>Burkholderiaceae</taxon>
        <taxon>Burkholderia</taxon>
        <taxon>pseudomallei group</taxon>
    </lineage>
</organism>
<feature type="transmembrane region" description="Helical" evidence="6">
    <location>
        <begin position="169"/>
        <end position="192"/>
    </location>
</feature>
<keyword evidence="5 6" id="KW-0472">Membrane</keyword>
<dbReference type="InterPro" id="IPR036259">
    <property type="entry name" value="MFS_trans_sf"/>
</dbReference>
<evidence type="ECO:0000313" key="7">
    <source>
        <dbReference type="EMBL" id="KWZ38292.1"/>
    </source>
</evidence>
<evidence type="ECO:0000256" key="6">
    <source>
        <dbReference type="SAM" id="Phobius"/>
    </source>
</evidence>
<dbReference type="InterPro" id="IPR011701">
    <property type="entry name" value="MFS"/>
</dbReference>
<name>A0ABR5T4Z5_9BURK</name>
<evidence type="ECO:0000256" key="4">
    <source>
        <dbReference type="ARBA" id="ARBA00022989"/>
    </source>
</evidence>
<feature type="transmembrane region" description="Helical" evidence="6">
    <location>
        <begin position="355"/>
        <end position="372"/>
    </location>
</feature>
<evidence type="ECO:0008006" key="9">
    <source>
        <dbReference type="Google" id="ProtNLM"/>
    </source>
</evidence>
<dbReference type="CDD" id="cd06173">
    <property type="entry name" value="MFS_MefA_like"/>
    <property type="match status" value="1"/>
</dbReference>
<dbReference type="EMBL" id="LNJQ01000004">
    <property type="protein sequence ID" value="KWZ38292.1"/>
    <property type="molecule type" value="Genomic_DNA"/>
</dbReference>
<keyword evidence="4 6" id="KW-1133">Transmembrane helix</keyword>
<keyword evidence="3 6" id="KW-0812">Transmembrane</keyword>